<keyword evidence="3 5" id="KW-1133">Transmembrane helix</keyword>
<evidence type="ECO:0000256" key="1">
    <source>
        <dbReference type="ARBA" id="ARBA00004141"/>
    </source>
</evidence>
<dbReference type="InterPro" id="IPR036259">
    <property type="entry name" value="MFS_trans_sf"/>
</dbReference>
<dbReference type="InterPro" id="IPR051788">
    <property type="entry name" value="MFS_Transporter"/>
</dbReference>
<dbReference type="GO" id="GO:0022857">
    <property type="term" value="F:transmembrane transporter activity"/>
    <property type="evidence" value="ECO:0007669"/>
    <property type="project" value="InterPro"/>
</dbReference>
<dbReference type="Pfam" id="PF07690">
    <property type="entry name" value="MFS_1"/>
    <property type="match status" value="1"/>
</dbReference>
<sequence length="418" mass="43090">MKSTPPPIKLAHRAVGVMFCANGILYASWVSRIPAARDALAIGEKKLGLVLLGAAIGALLAFRVAGRLIARFSSRTVTWVAASALCFALPLLGFMTSVVTLTMTLVLVGAASGLMDVGMNAHGVEVEKRLGRPIFSSLHGIFSLGGLVGAALGALVAGHGISMRTHLVAVSAALLAVVLHGGRRLLREDMPVRVEVSAEEAEEHARTARLSGRTLEPSPSARSEATTALLGLGAIAFCSSLGEGAMADWTGIYLQDVLHSTAGIAALGYAAYSLAMLTGRFAGDRITARLGEQRVVRTAGLFVTIGLSCALAIPVRLFFFAGVIATGLGLSVLVPVVFRAAGRLPGLAPGAALARIATLSYGGFLIGPPAIGFLAEHFSLRIGLASIVVLASGIVIFSRAAAPRELPAPTATPLPQRQ</sequence>
<dbReference type="SUPFAM" id="SSF103473">
    <property type="entry name" value="MFS general substrate transporter"/>
    <property type="match status" value="1"/>
</dbReference>
<gene>
    <name evidence="6" type="ORF">AKJ09_03614</name>
</gene>
<dbReference type="Gene3D" id="1.20.1250.20">
    <property type="entry name" value="MFS general substrate transporter like domains"/>
    <property type="match status" value="2"/>
</dbReference>
<feature type="transmembrane region" description="Helical" evidence="5">
    <location>
        <begin position="352"/>
        <end position="372"/>
    </location>
</feature>
<dbReference type="AlphaFoldDB" id="A0A0K1PTU0"/>
<dbReference type="PANTHER" id="PTHR23514">
    <property type="entry name" value="BYPASS OF STOP CODON PROTEIN 6"/>
    <property type="match status" value="1"/>
</dbReference>
<evidence type="ECO:0000313" key="6">
    <source>
        <dbReference type="EMBL" id="AKU96950.1"/>
    </source>
</evidence>
<feature type="transmembrane region" description="Helical" evidence="5">
    <location>
        <begin position="295"/>
        <end position="313"/>
    </location>
</feature>
<evidence type="ECO:0000256" key="4">
    <source>
        <dbReference type="ARBA" id="ARBA00023136"/>
    </source>
</evidence>
<feature type="transmembrane region" description="Helical" evidence="5">
    <location>
        <begin position="262"/>
        <end position="283"/>
    </location>
</feature>
<keyword evidence="4 5" id="KW-0472">Membrane</keyword>
<name>A0A0K1PTU0_9BACT</name>
<protein>
    <submittedName>
        <fullName evidence="6">Major facilitator superfamily MFS_1</fullName>
    </submittedName>
</protein>
<evidence type="ECO:0000313" key="7">
    <source>
        <dbReference type="Proteomes" id="UP000064967"/>
    </source>
</evidence>
<dbReference type="KEGG" id="llu:AKJ09_03614"/>
<feature type="transmembrane region" description="Helical" evidence="5">
    <location>
        <begin position="12"/>
        <end position="29"/>
    </location>
</feature>
<proteinExistence type="predicted"/>
<evidence type="ECO:0000256" key="3">
    <source>
        <dbReference type="ARBA" id="ARBA00022989"/>
    </source>
</evidence>
<dbReference type="Proteomes" id="UP000064967">
    <property type="component" value="Chromosome"/>
</dbReference>
<dbReference type="EMBL" id="CP012333">
    <property type="protein sequence ID" value="AKU96950.1"/>
    <property type="molecule type" value="Genomic_DNA"/>
</dbReference>
<feature type="transmembrane region" description="Helical" evidence="5">
    <location>
        <begin position="225"/>
        <end position="242"/>
    </location>
</feature>
<dbReference type="RefSeq" id="WP_169927587.1">
    <property type="nucleotide sequence ID" value="NZ_CP012333.1"/>
</dbReference>
<feature type="transmembrane region" description="Helical" evidence="5">
    <location>
        <begin position="378"/>
        <end position="397"/>
    </location>
</feature>
<dbReference type="PANTHER" id="PTHR23514:SF13">
    <property type="entry name" value="INNER MEMBRANE PROTEIN YBJJ"/>
    <property type="match status" value="1"/>
</dbReference>
<dbReference type="InterPro" id="IPR011701">
    <property type="entry name" value="MFS"/>
</dbReference>
<feature type="transmembrane region" description="Helical" evidence="5">
    <location>
        <begin position="101"/>
        <end position="119"/>
    </location>
</feature>
<evidence type="ECO:0000256" key="5">
    <source>
        <dbReference type="SAM" id="Phobius"/>
    </source>
</evidence>
<comment type="subcellular location">
    <subcellularLocation>
        <location evidence="1">Membrane</location>
        <topology evidence="1">Multi-pass membrane protein</topology>
    </subcellularLocation>
</comment>
<accession>A0A0K1PTU0</accession>
<feature type="transmembrane region" description="Helical" evidence="5">
    <location>
        <begin position="140"/>
        <end position="161"/>
    </location>
</feature>
<dbReference type="STRING" id="1391654.AKJ09_03614"/>
<keyword evidence="7" id="KW-1185">Reference proteome</keyword>
<keyword evidence="2 5" id="KW-0812">Transmembrane</keyword>
<feature type="transmembrane region" description="Helical" evidence="5">
    <location>
        <begin position="167"/>
        <end position="186"/>
    </location>
</feature>
<evidence type="ECO:0000256" key="2">
    <source>
        <dbReference type="ARBA" id="ARBA00022692"/>
    </source>
</evidence>
<feature type="transmembrane region" description="Helical" evidence="5">
    <location>
        <begin position="49"/>
        <end position="70"/>
    </location>
</feature>
<dbReference type="GO" id="GO:0016020">
    <property type="term" value="C:membrane"/>
    <property type="evidence" value="ECO:0007669"/>
    <property type="project" value="UniProtKB-SubCell"/>
</dbReference>
<organism evidence="6 7">
    <name type="scientific">Labilithrix luteola</name>
    <dbReference type="NCBI Taxonomy" id="1391654"/>
    <lineage>
        <taxon>Bacteria</taxon>
        <taxon>Pseudomonadati</taxon>
        <taxon>Myxococcota</taxon>
        <taxon>Polyangia</taxon>
        <taxon>Polyangiales</taxon>
        <taxon>Labilitrichaceae</taxon>
        <taxon>Labilithrix</taxon>
    </lineage>
</organism>
<feature type="transmembrane region" description="Helical" evidence="5">
    <location>
        <begin position="319"/>
        <end position="340"/>
    </location>
</feature>
<dbReference type="CDD" id="cd17393">
    <property type="entry name" value="MFS_MosC_like"/>
    <property type="match status" value="1"/>
</dbReference>
<reference evidence="6 7" key="1">
    <citation type="submission" date="2015-08" db="EMBL/GenBank/DDBJ databases">
        <authorList>
            <person name="Babu N.S."/>
            <person name="Beckwith C.J."/>
            <person name="Beseler K.G."/>
            <person name="Brison A."/>
            <person name="Carone J.V."/>
            <person name="Caskin T.P."/>
            <person name="Diamond M."/>
            <person name="Durham M.E."/>
            <person name="Foxe J.M."/>
            <person name="Go M."/>
            <person name="Henderson B.A."/>
            <person name="Jones I.B."/>
            <person name="McGettigan J.A."/>
            <person name="Micheletti S.J."/>
            <person name="Nasrallah M.E."/>
            <person name="Ortiz D."/>
            <person name="Piller C.R."/>
            <person name="Privatt S.R."/>
            <person name="Schneider S.L."/>
            <person name="Sharp S."/>
            <person name="Smith T.C."/>
            <person name="Stanton J.D."/>
            <person name="Ullery H.E."/>
            <person name="Wilson R.J."/>
            <person name="Serrano M.G."/>
            <person name="Buck G."/>
            <person name="Lee V."/>
            <person name="Wang Y."/>
            <person name="Carvalho R."/>
            <person name="Voegtly L."/>
            <person name="Shi R."/>
            <person name="Duckworth R."/>
            <person name="Johnson A."/>
            <person name="Loviza R."/>
            <person name="Walstead R."/>
            <person name="Shah Z."/>
            <person name="Kiflezghi M."/>
            <person name="Wade K."/>
            <person name="Ball S.L."/>
            <person name="Bradley K.W."/>
            <person name="Asai D.J."/>
            <person name="Bowman C.A."/>
            <person name="Russell D.A."/>
            <person name="Pope W.H."/>
            <person name="Jacobs-Sera D."/>
            <person name="Hendrix R.W."/>
            <person name="Hatfull G.F."/>
        </authorList>
    </citation>
    <scope>NUCLEOTIDE SEQUENCE [LARGE SCALE GENOMIC DNA]</scope>
    <source>
        <strain evidence="6 7">DSM 27648</strain>
    </source>
</reference>